<keyword evidence="2" id="KW-0732">Signal</keyword>
<dbReference type="InterPro" id="IPR015943">
    <property type="entry name" value="WD40/YVTN_repeat-like_dom_sf"/>
</dbReference>
<keyword evidence="4" id="KW-1185">Reference proteome</keyword>
<gene>
    <name evidence="3" type="ORF">QWY29_10535</name>
</gene>
<reference evidence="3" key="1">
    <citation type="submission" date="2023-06" db="EMBL/GenBank/DDBJ databases">
        <title>Draft genome sequence of Nocardioides sp. SOB72.</title>
        <authorList>
            <person name="Zhang G."/>
        </authorList>
    </citation>
    <scope>NUCLEOTIDE SEQUENCE</scope>
    <source>
        <strain evidence="3">SOB72</strain>
    </source>
</reference>
<dbReference type="Proteomes" id="UP001168537">
    <property type="component" value="Unassembled WGS sequence"/>
</dbReference>
<dbReference type="RefSeq" id="WP_300960701.1">
    <property type="nucleotide sequence ID" value="NZ_JAUHJR010000003.1"/>
</dbReference>
<name>A0ABT8EUE3_9ACTN</name>
<protein>
    <submittedName>
        <fullName evidence="3">Uncharacterized protein</fullName>
    </submittedName>
</protein>
<feature type="signal peptide" evidence="2">
    <location>
        <begin position="1"/>
        <end position="21"/>
    </location>
</feature>
<sequence>MNLRLVAAALTAVLAVGGTTALNGAGAEAPDATRTALAPPECGPGSRPETDIDGRVPAADFASGRAAQGYTCNTRLVSHLGRTGGLKVQRFEDRSGHVCAYYDVAKSFPLGVLQAGLAGLGTAVVDMTDARRPRRTTTLLTPAMASPHESLHLHEKRGLLVAVMGTLATAPGILDVYDVKQDCRKPRLLSSTPAGFLGHESGFSPDGRTFWASALVGLTVTAIDLTDPRAPRPLSTINGVLSHGVRTSPDGRTLYVADLGLPNSKRLTEGGLRVYDVSAIQDREPFPRARPITTYTWPDVAIPQVPEPMRVDGHDYLLMVDEFSELALDPTFSYRPENSAAIARILNVDDPAKPFQVSALRLEVQLTENRAGEQQDDPGAKSPIGGYSSHYCAIPRFKNPRLAACSYIGSGLRVFDISDPYHPRQVAYFNKPAPTGGYAMAKPAFDRDREQVWFSDFDAGFFAVRLTNGAWPKGL</sequence>
<feature type="chain" id="PRO_5045998475" evidence="2">
    <location>
        <begin position="22"/>
        <end position="475"/>
    </location>
</feature>
<evidence type="ECO:0000313" key="4">
    <source>
        <dbReference type="Proteomes" id="UP001168537"/>
    </source>
</evidence>
<evidence type="ECO:0000313" key="3">
    <source>
        <dbReference type="EMBL" id="MDN4161788.1"/>
    </source>
</evidence>
<dbReference type="EMBL" id="JAUHJR010000003">
    <property type="protein sequence ID" value="MDN4161788.1"/>
    <property type="molecule type" value="Genomic_DNA"/>
</dbReference>
<evidence type="ECO:0000256" key="2">
    <source>
        <dbReference type="SAM" id="SignalP"/>
    </source>
</evidence>
<proteinExistence type="predicted"/>
<accession>A0ABT8EUE3</accession>
<comment type="caution">
    <text evidence="3">The sequence shown here is derived from an EMBL/GenBank/DDBJ whole genome shotgun (WGS) entry which is preliminary data.</text>
</comment>
<organism evidence="3 4">
    <name type="scientific">Nocardioides abyssi</name>
    <dbReference type="NCBI Taxonomy" id="3058370"/>
    <lineage>
        <taxon>Bacteria</taxon>
        <taxon>Bacillati</taxon>
        <taxon>Actinomycetota</taxon>
        <taxon>Actinomycetes</taxon>
        <taxon>Propionibacteriales</taxon>
        <taxon>Nocardioidaceae</taxon>
        <taxon>Nocardioides</taxon>
    </lineage>
</organism>
<feature type="region of interest" description="Disordered" evidence="1">
    <location>
        <begin position="25"/>
        <end position="52"/>
    </location>
</feature>
<dbReference type="Gene3D" id="2.130.10.10">
    <property type="entry name" value="YVTN repeat-like/Quinoprotein amine dehydrogenase"/>
    <property type="match status" value="1"/>
</dbReference>
<evidence type="ECO:0000256" key="1">
    <source>
        <dbReference type="SAM" id="MobiDB-lite"/>
    </source>
</evidence>
<dbReference type="SUPFAM" id="SSF75011">
    <property type="entry name" value="3-carboxy-cis,cis-mucoante lactonizing enzyme"/>
    <property type="match status" value="1"/>
</dbReference>